<keyword evidence="3" id="KW-1185">Reference proteome</keyword>
<accession>A0A167U236</accession>
<proteinExistence type="predicted"/>
<dbReference type="EMBL" id="KV418049">
    <property type="protein sequence ID" value="KZP03522.1"/>
    <property type="molecule type" value="Genomic_DNA"/>
</dbReference>
<feature type="region of interest" description="Disordered" evidence="1">
    <location>
        <begin position="66"/>
        <end position="104"/>
    </location>
</feature>
<name>A0A167U236_9AGAM</name>
<organism evidence="2 3">
    <name type="scientific">Athelia psychrophila</name>
    <dbReference type="NCBI Taxonomy" id="1759441"/>
    <lineage>
        <taxon>Eukaryota</taxon>
        <taxon>Fungi</taxon>
        <taxon>Dikarya</taxon>
        <taxon>Basidiomycota</taxon>
        <taxon>Agaricomycotina</taxon>
        <taxon>Agaricomycetes</taxon>
        <taxon>Agaricomycetidae</taxon>
        <taxon>Atheliales</taxon>
        <taxon>Atheliaceae</taxon>
        <taxon>Athelia</taxon>
    </lineage>
</organism>
<dbReference type="AlphaFoldDB" id="A0A167U236"/>
<evidence type="ECO:0000256" key="1">
    <source>
        <dbReference type="SAM" id="MobiDB-lite"/>
    </source>
</evidence>
<feature type="compositionally biased region" description="Low complexity" evidence="1">
    <location>
        <begin position="68"/>
        <end position="81"/>
    </location>
</feature>
<evidence type="ECO:0000313" key="2">
    <source>
        <dbReference type="EMBL" id="KZP03522.1"/>
    </source>
</evidence>
<evidence type="ECO:0000313" key="3">
    <source>
        <dbReference type="Proteomes" id="UP000076532"/>
    </source>
</evidence>
<protein>
    <submittedName>
        <fullName evidence="2">Uncharacterized protein</fullName>
    </submittedName>
</protein>
<dbReference type="Proteomes" id="UP000076532">
    <property type="component" value="Unassembled WGS sequence"/>
</dbReference>
<feature type="compositionally biased region" description="Polar residues" evidence="1">
    <location>
        <begin position="90"/>
        <end position="104"/>
    </location>
</feature>
<gene>
    <name evidence="2" type="ORF">FIBSPDRAFT_904955</name>
</gene>
<sequence length="195" mass="21844">MYGFSDPHLNSPGPDMALSSWLPPNAHWIIRLLQREQTIGLGSYRHFLYLIMIYLCYTQYLRRKSQDSSNSTGTSNSNTGTMAPMHTRTEGSSQSTADLRSATQSTTLVPLDRRRLLSKFELPTEYCTRGVFVVVLQPTPYTLVLLWYSGIALARLWSVVMLTRKHGPDTSGHCKGGSFNNRGLAEARAGRCIII</sequence>
<reference evidence="2 3" key="1">
    <citation type="journal article" date="2016" name="Mol. Biol. Evol.">
        <title>Comparative Genomics of Early-Diverging Mushroom-Forming Fungi Provides Insights into the Origins of Lignocellulose Decay Capabilities.</title>
        <authorList>
            <person name="Nagy L.G."/>
            <person name="Riley R."/>
            <person name="Tritt A."/>
            <person name="Adam C."/>
            <person name="Daum C."/>
            <person name="Floudas D."/>
            <person name="Sun H."/>
            <person name="Yadav J.S."/>
            <person name="Pangilinan J."/>
            <person name="Larsson K.H."/>
            <person name="Matsuura K."/>
            <person name="Barry K."/>
            <person name="Labutti K."/>
            <person name="Kuo R."/>
            <person name="Ohm R.A."/>
            <person name="Bhattacharya S.S."/>
            <person name="Shirouzu T."/>
            <person name="Yoshinaga Y."/>
            <person name="Martin F.M."/>
            <person name="Grigoriev I.V."/>
            <person name="Hibbett D.S."/>
        </authorList>
    </citation>
    <scope>NUCLEOTIDE SEQUENCE [LARGE SCALE GENOMIC DNA]</scope>
    <source>
        <strain evidence="2 3">CBS 109695</strain>
    </source>
</reference>